<protein>
    <submittedName>
        <fullName evidence="2">Uncharacterized protein</fullName>
    </submittedName>
</protein>
<evidence type="ECO:0000313" key="3">
    <source>
        <dbReference type="Proteomes" id="UP001359485"/>
    </source>
</evidence>
<accession>A0ABR1APX9</accession>
<comment type="caution">
    <text evidence="2">The sequence shown here is derived from an EMBL/GenBank/DDBJ whole genome shotgun (WGS) entry which is preliminary data.</text>
</comment>
<feature type="region of interest" description="Disordered" evidence="1">
    <location>
        <begin position="384"/>
        <end position="405"/>
    </location>
</feature>
<dbReference type="EMBL" id="JAWJWF010000046">
    <property type="protein sequence ID" value="KAK6624519.1"/>
    <property type="molecule type" value="Genomic_DNA"/>
</dbReference>
<feature type="region of interest" description="Disordered" evidence="1">
    <location>
        <begin position="205"/>
        <end position="233"/>
    </location>
</feature>
<organism evidence="2 3">
    <name type="scientific">Polyplax serrata</name>
    <name type="common">Common mouse louse</name>
    <dbReference type="NCBI Taxonomy" id="468196"/>
    <lineage>
        <taxon>Eukaryota</taxon>
        <taxon>Metazoa</taxon>
        <taxon>Ecdysozoa</taxon>
        <taxon>Arthropoda</taxon>
        <taxon>Hexapoda</taxon>
        <taxon>Insecta</taxon>
        <taxon>Pterygota</taxon>
        <taxon>Neoptera</taxon>
        <taxon>Paraneoptera</taxon>
        <taxon>Psocodea</taxon>
        <taxon>Troctomorpha</taxon>
        <taxon>Phthiraptera</taxon>
        <taxon>Anoplura</taxon>
        <taxon>Polyplacidae</taxon>
        <taxon>Polyplax</taxon>
    </lineage>
</organism>
<gene>
    <name evidence="2" type="ORF">RUM44_011378</name>
</gene>
<proteinExistence type="predicted"/>
<reference evidence="2 3" key="1">
    <citation type="submission" date="2023-09" db="EMBL/GenBank/DDBJ databases">
        <title>Genomes of two closely related lineages of the louse Polyplax serrata with different host specificities.</title>
        <authorList>
            <person name="Martinu J."/>
            <person name="Tarabai H."/>
            <person name="Stefka J."/>
            <person name="Hypsa V."/>
        </authorList>
    </citation>
    <scope>NUCLEOTIDE SEQUENCE [LARGE SCALE GENOMIC DNA]</scope>
    <source>
        <strain evidence="2">98ZLc_SE</strain>
    </source>
</reference>
<sequence>MNAGEPFTVTVNLRRVLGDQGCSNFKMLIDDTKMTIVYELKEWIRWLFAIKDCFDLVHEKSAIHDLEDIKILTVLKVLEVQPCSMSNCIHNELYNSILNKINFYVPFNKTEVPRFFMEKVNQINQKLCNSTNNGLKDEVRKKGSQLHYEDVNSRNDKTIQNVLNHNIPVLPNHCETEKPTPHKLINQVNAAYKGDEDIQDDTRNCNDSISSSDTPQMYCNNRQSSSKNLNSSATNLLTDNREGEGQSEIKNFTDKCSLQKTDNVATEKANKMYGRRRNISKPFSLAATIVALREEAKNETCVTESPHTKNSSLLNESDCANNKFIDDYLVGETDFVRKKRKRIRKRKATKKQEFTEMDKIPWESIPIKKTRFVQNSEKRPCHIRFNNSTEDEEEENESMDIVNQSSQSINLPPVTAAQTEPPSEKLVLVTHNDIESSDAAASHLTISPEITMENKPNILDSSNENVSQSQVIFTSTFTCEEFESFKNQFPNPEVFKRFY</sequence>
<keyword evidence="3" id="KW-1185">Reference proteome</keyword>
<evidence type="ECO:0000256" key="1">
    <source>
        <dbReference type="SAM" id="MobiDB-lite"/>
    </source>
</evidence>
<name>A0ABR1APX9_POLSC</name>
<dbReference type="Proteomes" id="UP001359485">
    <property type="component" value="Unassembled WGS sequence"/>
</dbReference>
<evidence type="ECO:0000313" key="2">
    <source>
        <dbReference type="EMBL" id="KAK6624519.1"/>
    </source>
</evidence>
<feature type="compositionally biased region" description="Acidic residues" evidence="1">
    <location>
        <begin position="389"/>
        <end position="398"/>
    </location>
</feature>